<evidence type="ECO:0000256" key="6">
    <source>
        <dbReference type="ARBA" id="ARBA00021582"/>
    </source>
</evidence>
<dbReference type="SUPFAM" id="SSF55021">
    <property type="entry name" value="ACT-like"/>
    <property type="match status" value="1"/>
</dbReference>
<dbReference type="EC" id="1.1.1.95" evidence="5"/>
<keyword evidence="9" id="KW-0028">Amino-acid biosynthesis</keyword>
<dbReference type="Gene3D" id="3.40.50.1000">
    <property type="entry name" value="HAD superfamily/HAD-like"/>
    <property type="match status" value="1"/>
</dbReference>
<dbReference type="InterPro" id="IPR006140">
    <property type="entry name" value="D-isomer_DH_NAD-bd"/>
</dbReference>
<comment type="caution">
    <text evidence="14">The sequence shown here is derived from an EMBL/GenBank/DDBJ whole genome shotgun (WGS) entry which is preliminary data.</text>
</comment>
<dbReference type="Proteomes" id="UP000611723">
    <property type="component" value="Unassembled WGS sequence"/>
</dbReference>
<evidence type="ECO:0000256" key="7">
    <source>
        <dbReference type="ARBA" id="ARBA00023002"/>
    </source>
</evidence>
<evidence type="ECO:0000256" key="1">
    <source>
        <dbReference type="ARBA" id="ARBA00003800"/>
    </source>
</evidence>
<dbReference type="RefSeq" id="WP_201429869.1">
    <property type="nucleotide sequence ID" value="NZ_JAEQBW010000001.1"/>
</dbReference>
<dbReference type="FunFam" id="3.40.50.720:FF:000041">
    <property type="entry name" value="D-3-phosphoglycerate dehydrogenase"/>
    <property type="match status" value="1"/>
</dbReference>
<dbReference type="EC" id="1.1.1.399" evidence="4"/>
<dbReference type="InterPro" id="IPR029753">
    <property type="entry name" value="D-isomer_DH_CS"/>
</dbReference>
<dbReference type="Pfam" id="PF22629">
    <property type="entry name" value="ACT_AHAS_ss"/>
    <property type="match status" value="1"/>
</dbReference>
<evidence type="ECO:0000256" key="9">
    <source>
        <dbReference type="ARBA" id="ARBA00023299"/>
    </source>
</evidence>
<dbReference type="Pfam" id="PF00389">
    <property type="entry name" value="2-Hacid_dh"/>
    <property type="match status" value="1"/>
</dbReference>
<evidence type="ECO:0000256" key="5">
    <source>
        <dbReference type="ARBA" id="ARBA00013143"/>
    </source>
</evidence>
<dbReference type="InterPro" id="IPR023214">
    <property type="entry name" value="HAD_sf"/>
</dbReference>
<dbReference type="NCBIfam" id="NF008759">
    <property type="entry name" value="PRK11790.1"/>
    <property type="match status" value="1"/>
</dbReference>
<dbReference type="Pfam" id="PF02826">
    <property type="entry name" value="2-Hacid_dh_C"/>
    <property type="match status" value="1"/>
</dbReference>
<feature type="domain" description="ACT" evidence="13">
    <location>
        <begin position="559"/>
        <end position="628"/>
    </location>
</feature>
<dbReference type="InterPro" id="IPR045865">
    <property type="entry name" value="ACT-like_dom_sf"/>
</dbReference>
<keyword evidence="9" id="KW-0718">Serine biosynthesis</keyword>
<name>A0A934WWK0_9BACT</name>
<dbReference type="SUPFAM" id="SSF56784">
    <property type="entry name" value="HAD-like"/>
    <property type="match status" value="1"/>
</dbReference>
<dbReference type="GO" id="GO:0004617">
    <property type="term" value="F:phosphoglycerate dehydrogenase activity"/>
    <property type="evidence" value="ECO:0007669"/>
    <property type="project" value="UniProtKB-EC"/>
</dbReference>
<protein>
    <recommendedName>
        <fullName evidence="6">D-3-phosphoglycerate dehydrogenase</fullName>
        <ecNumber evidence="4">1.1.1.399</ecNumber>
        <ecNumber evidence="5">1.1.1.95</ecNumber>
    </recommendedName>
    <alternativeName>
        <fullName evidence="10">2-oxoglutarate reductase</fullName>
    </alternativeName>
</protein>
<gene>
    <name evidence="14" type="primary">serA</name>
    <name evidence="14" type="ORF">JKA74_04035</name>
</gene>
<dbReference type="CDD" id="cd04901">
    <property type="entry name" value="ACT_3PGDH"/>
    <property type="match status" value="1"/>
</dbReference>
<dbReference type="PANTHER" id="PTHR42789:SF1">
    <property type="entry name" value="D-ISOMER SPECIFIC 2-HYDROXYACID DEHYDROGENASE FAMILY PROTEIN (AFU_ORTHOLOGUE AFUA_6G10090)"/>
    <property type="match status" value="1"/>
</dbReference>
<dbReference type="Pfam" id="PF12710">
    <property type="entry name" value="HAD"/>
    <property type="match status" value="1"/>
</dbReference>
<keyword evidence="8" id="KW-0520">NAD</keyword>
<organism evidence="14 15">
    <name type="scientific">Marivirga aurantiaca</name>
    <dbReference type="NCBI Taxonomy" id="2802615"/>
    <lineage>
        <taxon>Bacteria</taxon>
        <taxon>Pseudomonadati</taxon>
        <taxon>Bacteroidota</taxon>
        <taxon>Cytophagia</taxon>
        <taxon>Cytophagales</taxon>
        <taxon>Marivirgaceae</taxon>
        <taxon>Marivirga</taxon>
    </lineage>
</organism>
<evidence type="ECO:0000313" key="15">
    <source>
        <dbReference type="Proteomes" id="UP000611723"/>
    </source>
</evidence>
<dbReference type="InterPro" id="IPR002912">
    <property type="entry name" value="ACT_dom"/>
</dbReference>
<dbReference type="InterPro" id="IPR006139">
    <property type="entry name" value="D-isomer_2_OHA_DH_cat_dom"/>
</dbReference>
<proteinExistence type="inferred from homology"/>
<dbReference type="NCBIfam" id="TIGR01488">
    <property type="entry name" value="HAD-SF-IB"/>
    <property type="match status" value="1"/>
</dbReference>
<dbReference type="PROSITE" id="PS00671">
    <property type="entry name" value="D_2_HYDROXYACID_DH_3"/>
    <property type="match status" value="1"/>
</dbReference>
<sequence length="628" mass="69781">MDKYFIIDFDSTLTRVEAMDLLASISLEGKPQKEEAESKIKELTDLGMNGEISFRDSLKDRLLLLEANKSHLPQLITALKDQVSISFKRNTAFFNEYSDKIYVISNGFREYIEPIVTSLGVLPDHIFANELIFDEKGNIKGFDENNPLSKDGGKAAIIRSLDLDGDIYVIGDGHNDYEIKAAGLANKFYAFTENISREKVMEKADHIAPSLDEVLFENKINSAISYPKNRIKVLLLENVHPIGVSLLEKEGFSVEVYPAGLDEDELCEKIKGISILGLRSKTQLSRKVIESADRLMAVGAFCIGTNQIDLDACQERGVAVFNAPFSNTRSVVELAIGSIIMLIRNIFDKSVLMHHGKWDKSASGSKEIRGKKLGLIGYGNIGAQLSVLAESIGMDVYYYDTEEKLALGNATKLDSLEELLAEADVVSLHVDGRIENTNIIGKREFDLMKEGVIFLNLSRGHVVDITALKEAITSKKVAGSAVDVFPVEPKSNNDPFENELRGLPNIILTPHIGGSTEEAQVNIGQFVPARIMDYINTGTTTNSVNFPNLQLPRLQNAHRLIHIHKNVPGIIAKINQLFAEHEINIVGQYLKTNEKIGYVITDIDKAYSKDLIKALRAIDHTIKFRVLY</sequence>
<evidence type="ECO:0000256" key="3">
    <source>
        <dbReference type="ARBA" id="ARBA00005854"/>
    </source>
</evidence>
<dbReference type="Gene3D" id="1.10.150.210">
    <property type="entry name" value="Phosphoserine phosphatase, domain 2"/>
    <property type="match status" value="1"/>
</dbReference>
<dbReference type="Gene3D" id="3.30.70.260">
    <property type="match status" value="1"/>
</dbReference>
<evidence type="ECO:0000256" key="2">
    <source>
        <dbReference type="ARBA" id="ARBA00005216"/>
    </source>
</evidence>
<evidence type="ECO:0000259" key="13">
    <source>
        <dbReference type="PROSITE" id="PS51671"/>
    </source>
</evidence>
<dbReference type="PANTHER" id="PTHR42789">
    <property type="entry name" value="D-ISOMER SPECIFIC 2-HYDROXYACID DEHYDROGENASE FAMILY PROTEIN (AFU_ORTHOLOGUE AFUA_6G10090)"/>
    <property type="match status" value="1"/>
</dbReference>
<reference evidence="14" key="1">
    <citation type="submission" date="2021-01" db="EMBL/GenBank/DDBJ databases">
        <title>Marivirga aurantiaca sp. nov., isolated from intertidal surface sediments.</title>
        <authorList>
            <person name="Zhang M."/>
        </authorList>
    </citation>
    <scope>NUCLEOTIDE SEQUENCE</scope>
    <source>
        <strain evidence="14">S37H4</strain>
    </source>
</reference>
<keyword evidence="7 14" id="KW-0560">Oxidoreductase</keyword>
<dbReference type="InterPro" id="IPR036291">
    <property type="entry name" value="NAD(P)-bd_dom_sf"/>
</dbReference>
<comment type="similarity">
    <text evidence="3">Belongs to the D-isomer specific 2-hydroxyacid dehydrogenase family.</text>
</comment>
<accession>A0A934WWK0</accession>
<comment type="pathway">
    <text evidence="2">Amino-acid biosynthesis; L-serine biosynthesis; L-serine from 3-phospho-D-glycerate: step 1/3.</text>
</comment>
<evidence type="ECO:0000256" key="11">
    <source>
        <dbReference type="ARBA" id="ARBA00048126"/>
    </source>
</evidence>
<dbReference type="Gene3D" id="3.40.50.720">
    <property type="entry name" value="NAD(P)-binding Rossmann-like Domain"/>
    <property type="match status" value="2"/>
</dbReference>
<evidence type="ECO:0000256" key="8">
    <source>
        <dbReference type="ARBA" id="ARBA00023027"/>
    </source>
</evidence>
<dbReference type="InterPro" id="IPR036412">
    <property type="entry name" value="HAD-like_sf"/>
</dbReference>
<evidence type="ECO:0000256" key="12">
    <source>
        <dbReference type="ARBA" id="ARBA00048731"/>
    </source>
</evidence>
<evidence type="ECO:0000256" key="10">
    <source>
        <dbReference type="ARBA" id="ARBA00030455"/>
    </source>
</evidence>
<evidence type="ECO:0000313" key="14">
    <source>
        <dbReference type="EMBL" id="MBK6264196.1"/>
    </source>
</evidence>
<evidence type="ECO:0000256" key="4">
    <source>
        <dbReference type="ARBA" id="ARBA00013001"/>
    </source>
</evidence>
<dbReference type="SUPFAM" id="SSF51735">
    <property type="entry name" value="NAD(P)-binding Rossmann-fold domains"/>
    <property type="match status" value="1"/>
</dbReference>
<dbReference type="EMBL" id="JAEQBW010000001">
    <property type="protein sequence ID" value="MBK6264196.1"/>
    <property type="molecule type" value="Genomic_DNA"/>
</dbReference>
<dbReference type="GO" id="GO:0047545">
    <property type="term" value="F:(S)-2-hydroxyglutarate dehydrogenase activity"/>
    <property type="evidence" value="ECO:0007669"/>
    <property type="project" value="UniProtKB-ARBA"/>
</dbReference>
<dbReference type="GO" id="GO:0006564">
    <property type="term" value="P:L-serine biosynthetic process"/>
    <property type="evidence" value="ECO:0007669"/>
    <property type="project" value="UniProtKB-KW"/>
</dbReference>
<comment type="catalytic activity">
    <reaction evidence="11">
        <text>(R)-2-hydroxyglutarate + NAD(+) = 2-oxoglutarate + NADH + H(+)</text>
        <dbReference type="Rhea" id="RHEA:49612"/>
        <dbReference type="ChEBI" id="CHEBI:15378"/>
        <dbReference type="ChEBI" id="CHEBI:15801"/>
        <dbReference type="ChEBI" id="CHEBI:16810"/>
        <dbReference type="ChEBI" id="CHEBI:57540"/>
        <dbReference type="ChEBI" id="CHEBI:57945"/>
        <dbReference type="EC" id="1.1.1.399"/>
    </reaction>
</comment>
<dbReference type="PROSITE" id="PS51671">
    <property type="entry name" value="ACT"/>
    <property type="match status" value="1"/>
</dbReference>
<comment type="function">
    <text evidence="1">Catalyzes the reversible oxidation of 3-phospho-D-glycerate to 3-phosphonooxypyruvate, the first step of the phosphorylated L-serine biosynthesis pathway. Also catalyzes the reversible oxidation of 2-hydroxyglutarate to 2-oxoglutarate.</text>
</comment>
<dbReference type="SUPFAM" id="SSF52283">
    <property type="entry name" value="Formate/glycerate dehydrogenase catalytic domain-like"/>
    <property type="match status" value="1"/>
</dbReference>
<dbReference type="AlphaFoldDB" id="A0A934WWK0"/>
<dbReference type="InterPro" id="IPR054480">
    <property type="entry name" value="AHAS_small-like_ACT"/>
</dbReference>
<dbReference type="CDD" id="cd12176">
    <property type="entry name" value="PGDH_3"/>
    <property type="match status" value="1"/>
</dbReference>
<keyword evidence="15" id="KW-1185">Reference proteome</keyword>
<dbReference type="InterPro" id="IPR050857">
    <property type="entry name" value="D-2-hydroxyacid_DH"/>
</dbReference>
<dbReference type="GO" id="GO:0051287">
    <property type="term" value="F:NAD binding"/>
    <property type="evidence" value="ECO:0007669"/>
    <property type="project" value="InterPro"/>
</dbReference>
<comment type="catalytic activity">
    <reaction evidence="12">
        <text>(2R)-3-phosphoglycerate + NAD(+) = 3-phosphooxypyruvate + NADH + H(+)</text>
        <dbReference type="Rhea" id="RHEA:12641"/>
        <dbReference type="ChEBI" id="CHEBI:15378"/>
        <dbReference type="ChEBI" id="CHEBI:18110"/>
        <dbReference type="ChEBI" id="CHEBI:57540"/>
        <dbReference type="ChEBI" id="CHEBI:57945"/>
        <dbReference type="ChEBI" id="CHEBI:58272"/>
        <dbReference type="EC" id="1.1.1.95"/>
    </reaction>
</comment>